<protein>
    <recommendedName>
        <fullName evidence="4">DUF1501 domain-containing protein</fullName>
    </recommendedName>
</protein>
<dbReference type="RefSeq" id="WP_202920751.1">
    <property type="nucleotide sequence ID" value="NZ_CP036273.1"/>
</dbReference>
<dbReference type="KEGG" id="uli:ETAA1_16980"/>
<dbReference type="SUPFAM" id="SSF53649">
    <property type="entry name" value="Alkaline phosphatase-like"/>
    <property type="match status" value="1"/>
</dbReference>
<sequence>MLTIHDRGFARDCRGASRREFLRVGGLGLGLSGLTLPGLLAARARAGESGGAPKKAVVLLFLQGGPSQLETWDPKPEAPKEYRTHTDCIVTAHPGVRFCRYFPRLAAMARDFTVVRNFASGNGGHTYEAVTTGGNATKGSLSAASAYLGGAVAPSGLPGNMLVLPEAVQEGLKLGSNFETGALPTLTQTGSLGSQYEAFSPAGGSKLKQAMTLTLPRERFDDRRQLLAGFDTLRRDIDRGGALGRADEYQQRAFDIISRGITEVFDLGKEDPRTLAMYDTAGLFRLEDATRWYDMKRASNLLGKQMLLARRLCEAGCGFVTVSDCGWDMHANNNSPKNMEGLKWLAPQVDHAVAAFLEDVKQRGLSEKILLVVTGEMGRSPRLNGNGGRDHHGELTPLLIAGGGLKMGQVVGRSDALGGRPASHGYRPAHLFATVMNFLLDVPQLRLRTDLNRDLMTAIDRANVIRELF</sequence>
<dbReference type="InterPro" id="IPR006311">
    <property type="entry name" value="TAT_signal"/>
</dbReference>
<feature type="transmembrane region" description="Helical" evidence="1">
    <location>
        <begin position="21"/>
        <end position="40"/>
    </location>
</feature>
<dbReference type="InterPro" id="IPR017850">
    <property type="entry name" value="Alkaline_phosphatase_core_sf"/>
</dbReference>
<keyword evidence="1" id="KW-1133">Transmembrane helix</keyword>
<proteinExistence type="predicted"/>
<accession>A0A517XQI0</accession>
<dbReference type="Proteomes" id="UP000319576">
    <property type="component" value="Chromosome"/>
</dbReference>
<gene>
    <name evidence="2" type="ORF">ETAA1_16980</name>
</gene>
<reference evidence="2 3" key="1">
    <citation type="submission" date="2019-02" db="EMBL/GenBank/DDBJ databases">
        <title>Deep-cultivation of Planctomycetes and their phenomic and genomic characterization uncovers novel biology.</title>
        <authorList>
            <person name="Wiegand S."/>
            <person name="Jogler M."/>
            <person name="Boedeker C."/>
            <person name="Pinto D."/>
            <person name="Vollmers J."/>
            <person name="Rivas-Marin E."/>
            <person name="Kohn T."/>
            <person name="Peeters S.H."/>
            <person name="Heuer A."/>
            <person name="Rast P."/>
            <person name="Oberbeckmann S."/>
            <person name="Bunk B."/>
            <person name="Jeske O."/>
            <person name="Meyerdierks A."/>
            <person name="Storesund J.E."/>
            <person name="Kallscheuer N."/>
            <person name="Luecker S."/>
            <person name="Lage O.M."/>
            <person name="Pohl T."/>
            <person name="Merkel B.J."/>
            <person name="Hornburger P."/>
            <person name="Mueller R.-W."/>
            <person name="Bruemmer F."/>
            <person name="Labrenz M."/>
            <person name="Spormann A.M."/>
            <person name="Op den Camp H."/>
            <person name="Overmann J."/>
            <person name="Amann R."/>
            <person name="Jetten M.S.M."/>
            <person name="Mascher T."/>
            <person name="Medema M.H."/>
            <person name="Devos D.P."/>
            <person name="Kaster A.-K."/>
            <person name="Ovreas L."/>
            <person name="Rohde M."/>
            <person name="Galperin M.Y."/>
            <person name="Jogler C."/>
        </authorList>
    </citation>
    <scope>NUCLEOTIDE SEQUENCE [LARGE SCALE GENOMIC DNA]</scope>
    <source>
        <strain evidence="2 3">ETA_A1</strain>
    </source>
</reference>
<keyword evidence="1" id="KW-0472">Membrane</keyword>
<dbReference type="EMBL" id="CP036273">
    <property type="protein sequence ID" value="QDU19761.1"/>
    <property type="molecule type" value="Genomic_DNA"/>
</dbReference>
<dbReference type="InterPro" id="IPR010869">
    <property type="entry name" value="DUF1501"/>
</dbReference>
<dbReference type="AlphaFoldDB" id="A0A517XQI0"/>
<dbReference type="PROSITE" id="PS51318">
    <property type="entry name" value="TAT"/>
    <property type="match status" value="1"/>
</dbReference>
<evidence type="ECO:0000313" key="3">
    <source>
        <dbReference type="Proteomes" id="UP000319576"/>
    </source>
</evidence>
<evidence type="ECO:0008006" key="4">
    <source>
        <dbReference type="Google" id="ProtNLM"/>
    </source>
</evidence>
<keyword evidence="3" id="KW-1185">Reference proteome</keyword>
<evidence type="ECO:0000256" key="1">
    <source>
        <dbReference type="SAM" id="Phobius"/>
    </source>
</evidence>
<dbReference type="PANTHER" id="PTHR43737">
    <property type="entry name" value="BLL7424 PROTEIN"/>
    <property type="match status" value="1"/>
</dbReference>
<dbReference type="Pfam" id="PF07394">
    <property type="entry name" value="DUF1501"/>
    <property type="match status" value="1"/>
</dbReference>
<keyword evidence="1" id="KW-0812">Transmembrane</keyword>
<organism evidence="2 3">
    <name type="scientific">Urbifossiella limnaea</name>
    <dbReference type="NCBI Taxonomy" id="2528023"/>
    <lineage>
        <taxon>Bacteria</taxon>
        <taxon>Pseudomonadati</taxon>
        <taxon>Planctomycetota</taxon>
        <taxon>Planctomycetia</taxon>
        <taxon>Gemmatales</taxon>
        <taxon>Gemmataceae</taxon>
        <taxon>Urbifossiella</taxon>
    </lineage>
</organism>
<name>A0A517XQI0_9BACT</name>
<evidence type="ECO:0000313" key="2">
    <source>
        <dbReference type="EMBL" id="QDU19761.1"/>
    </source>
</evidence>
<dbReference type="PANTHER" id="PTHR43737:SF1">
    <property type="entry name" value="DUF1501 DOMAIN-CONTAINING PROTEIN"/>
    <property type="match status" value="1"/>
</dbReference>